<evidence type="ECO:0000313" key="7">
    <source>
        <dbReference type="Proteomes" id="UP001479436"/>
    </source>
</evidence>
<gene>
    <name evidence="6" type="ORF">K7432_004630</name>
</gene>
<dbReference type="PANTHER" id="PTHR23112">
    <property type="entry name" value="G PROTEIN-COUPLED RECEPTOR 157-RELATED"/>
    <property type="match status" value="1"/>
</dbReference>
<organism evidence="6 7">
    <name type="scientific">Basidiobolus ranarum</name>
    <dbReference type="NCBI Taxonomy" id="34480"/>
    <lineage>
        <taxon>Eukaryota</taxon>
        <taxon>Fungi</taxon>
        <taxon>Fungi incertae sedis</taxon>
        <taxon>Zoopagomycota</taxon>
        <taxon>Entomophthoromycotina</taxon>
        <taxon>Basidiobolomycetes</taxon>
        <taxon>Basidiobolales</taxon>
        <taxon>Basidiobolaceae</taxon>
        <taxon>Basidiobolus</taxon>
    </lineage>
</organism>
<evidence type="ECO:0000256" key="1">
    <source>
        <dbReference type="ARBA" id="ARBA00004141"/>
    </source>
</evidence>
<keyword evidence="4 5" id="KW-0472">Membrane</keyword>
<feature type="transmembrane region" description="Helical" evidence="5">
    <location>
        <begin position="81"/>
        <end position="104"/>
    </location>
</feature>
<sequence>MILEWDLLNGIRFVTNVISLLVSTIVLSCIIGIRIYRKDMADRISLRLTALVTTSDLFFHICLILVGVLENRDVWKVFRCLSYAFLTTSILYTALITLNLQLVLIHHWRRADRYQLAYYLLPPIPALALAITCYFLPWTALAFGTTQVDVVTLGLTIVFVVVMIYSVVVCSTIIHRLRSATRSSLTTDSTPSSGVKNPKVLSRAVLRISLYPLILCIVGIPFVFIMIIQQSTKTTYYDGSYYTCEYSIALLGVLNGVAFIYDPVLYHCYSQIRKDLVTRYRVEEQYVAHEKFNFRRWFTRVFLISDKNEEDSTRFSSREDSLAWKSSQKEDETLKLI</sequence>
<dbReference type="PANTHER" id="PTHR23112:SF0">
    <property type="entry name" value="TRANSMEMBRANE PROTEIN 116"/>
    <property type="match status" value="1"/>
</dbReference>
<name>A0ABR2WXZ4_9FUNG</name>
<feature type="transmembrane region" description="Helical" evidence="5">
    <location>
        <begin position="150"/>
        <end position="174"/>
    </location>
</feature>
<feature type="transmembrane region" description="Helical" evidence="5">
    <location>
        <begin position="248"/>
        <end position="269"/>
    </location>
</feature>
<accession>A0ABR2WXZ4</accession>
<feature type="transmembrane region" description="Helical" evidence="5">
    <location>
        <begin position="116"/>
        <end position="138"/>
    </location>
</feature>
<feature type="transmembrane region" description="Helical" evidence="5">
    <location>
        <begin position="48"/>
        <end position="69"/>
    </location>
</feature>
<evidence type="ECO:0000256" key="4">
    <source>
        <dbReference type="ARBA" id="ARBA00023136"/>
    </source>
</evidence>
<dbReference type="EMBL" id="JASJQH010000163">
    <property type="protein sequence ID" value="KAK9766357.1"/>
    <property type="molecule type" value="Genomic_DNA"/>
</dbReference>
<evidence type="ECO:0000256" key="2">
    <source>
        <dbReference type="ARBA" id="ARBA00022692"/>
    </source>
</evidence>
<dbReference type="Proteomes" id="UP001479436">
    <property type="component" value="Unassembled WGS sequence"/>
</dbReference>
<comment type="subcellular location">
    <subcellularLocation>
        <location evidence="1">Membrane</location>
        <topology evidence="1">Multi-pass membrane protein</topology>
    </subcellularLocation>
</comment>
<keyword evidence="3 5" id="KW-1133">Transmembrane helix</keyword>
<evidence type="ECO:0000256" key="3">
    <source>
        <dbReference type="ARBA" id="ARBA00022989"/>
    </source>
</evidence>
<protein>
    <recommendedName>
        <fullName evidence="8">G-protein coupled receptors family 1 profile domain-containing protein</fullName>
    </recommendedName>
</protein>
<feature type="transmembrane region" description="Helical" evidence="5">
    <location>
        <begin position="208"/>
        <end position="228"/>
    </location>
</feature>
<evidence type="ECO:0008006" key="8">
    <source>
        <dbReference type="Google" id="ProtNLM"/>
    </source>
</evidence>
<proteinExistence type="predicted"/>
<evidence type="ECO:0000313" key="6">
    <source>
        <dbReference type="EMBL" id="KAK9766357.1"/>
    </source>
</evidence>
<comment type="caution">
    <text evidence="6">The sequence shown here is derived from an EMBL/GenBank/DDBJ whole genome shotgun (WGS) entry which is preliminary data.</text>
</comment>
<keyword evidence="2 5" id="KW-0812">Transmembrane</keyword>
<evidence type="ECO:0000256" key="5">
    <source>
        <dbReference type="SAM" id="Phobius"/>
    </source>
</evidence>
<feature type="transmembrane region" description="Helical" evidence="5">
    <location>
        <begin position="13"/>
        <end position="36"/>
    </location>
</feature>
<reference evidence="6 7" key="1">
    <citation type="submission" date="2023-04" db="EMBL/GenBank/DDBJ databases">
        <title>Genome of Basidiobolus ranarum AG-B5.</title>
        <authorList>
            <person name="Stajich J.E."/>
            <person name="Carter-House D."/>
            <person name="Gryganskyi A."/>
        </authorList>
    </citation>
    <scope>NUCLEOTIDE SEQUENCE [LARGE SCALE GENOMIC DNA]</scope>
    <source>
        <strain evidence="6 7">AG-B5</strain>
    </source>
</reference>
<keyword evidence="7" id="KW-1185">Reference proteome</keyword>